<name>A0A8S0Y6E4_9GAMM</name>
<dbReference type="RefSeq" id="WP_174626047.1">
    <property type="nucleotide sequence ID" value="NZ_CADCXN010000065.1"/>
</dbReference>
<reference evidence="2 3" key="1">
    <citation type="submission" date="2020-02" db="EMBL/GenBank/DDBJ databases">
        <authorList>
            <person name="Hogendoorn C."/>
        </authorList>
    </citation>
    <scope>NUCLEOTIDE SEQUENCE [LARGE SCALE GENOMIC DNA]</scope>
    <source>
        <strain evidence="2">METHB21</strain>
    </source>
</reference>
<dbReference type="Proteomes" id="UP000494216">
    <property type="component" value="Unassembled WGS sequence"/>
</dbReference>
<keyword evidence="3" id="KW-1185">Reference proteome</keyword>
<evidence type="ECO:0000256" key="1">
    <source>
        <dbReference type="SAM" id="MobiDB-lite"/>
    </source>
</evidence>
<feature type="compositionally biased region" description="Polar residues" evidence="1">
    <location>
        <begin position="1"/>
        <end position="17"/>
    </location>
</feature>
<protein>
    <submittedName>
        <fullName evidence="2">Uncharacterized protein</fullName>
    </submittedName>
</protein>
<sequence>MTTAPSLLATRTSSRGGTRQGAADPDAVRIRYYGKPFKTHVYNHFTGGNIRAGWGVCYDINGKNVYGGYTGFMPRFIILHNNYTIYMARDLRAVDLCEANAIK</sequence>
<gene>
    <name evidence="2" type="ORF">METHB2_360004</name>
</gene>
<proteinExistence type="predicted"/>
<accession>A0A8S0Y6E4</accession>
<evidence type="ECO:0000313" key="3">
    <source>
        <dbReference type="Proteomes" id="UP000494216"/>
    </source>
</evidence>
<evidence type="ECO:0000313" key="2">
    <source>
        <dbReference type="EMBL" id="CAA9891163.1"/>
    </source>
</evidence>
<dbReference type="AlphaFoldDB" id="A0A8S0Y6E4"/>
<organism evidence="2 3">
    <name type="scientific">Candidatus Methylobacter favarea</name>
    <dbReference type="NCBI Taxonomy" id="2707345"/>
    <lineage>
        <taxon>Bacteria</taxon>
        <taxon>Pseudomonadati</taxon>
        <taxon>Pseudomonadota</taxon>
        <taxon>Gammaproteobacteria</taxon>
        <taxon>Methylococcales</taxon>
        <taxon>Methylococcaceae</taxon>
        <taxon>Methylobacter</taxon>
    </lineage>
</organism>
<comment type="caution">
    <text evidence="2">The sequence shown here is derived from an EMBL/GenBank/DDBJ whole genome shotgun (WGS) entry which is preliminary data.</text>
</comment>
<dbReference type="EMBL" id="CADCXN010000065">
    <property type="protein sequence ID" value="CAA9891163.1"/>
    <property type="molecule type" value="Genomic_DNA"/>
</dbReference>
<feature type="region of interest" description="Disordered" evidence="1">
    <location>
        <begin position="1"/>
        <end position="23"/>
    </location>
</feature>